<organism evidence="1 2">
    <name type="scientific">Piloderma croceum (strain F 1598)</name>
    <dbReference type="NCBI Taxonomy" id="765440"/>
    <lineage>
        <taxon>Eukaryota</taxon>
        <taxon>Fungi</taxon>
        <taxon>Dikarya</taxon>
        <taxon>Basidiomycota</taxon>
        <taxon>Agaricomycotina</taxon>
        <taxon>Agaricomycetes</taxon>
        <taxon>Agaricomycetidae</taxon>
        <taxon>Atheliales</taxon>
        <taxon>Atheliaceae</taxon>
        <taxon>Piloderma</taxon>
    </lineage>
</organism>
<gene>
    <name evidence="1" type="ORF">PILCRDRAFT_452982</name>
</gene>
<dbReference type="InParanoid" id="A0A0C3FUR1"/>
<reference evidence="2" key="2">
    <citation type="submission" date="2015-01" db="EMBL/GenBank/DDBJ databases">
        <title>Evolutionary Origins and Diversification of the Mycorrhizal Mutualists.</title>
        <authorList>
            <consortium name="DOE Joint Genome Institute"/>
            <consortium name="Mycorrhizal Genomics Consortium"/>
            <person name="Kohler A."/>
            <person name="Kuo A."/>
            <person name="Nagy L.G."/>
            <person name="Floudas D."/>
            <person name="Copeland A."/>
            <person name="Barry K.W."/>
            <person name="Cichocki N."/>
            <person name="Veneault-Fourrey C."/>
            <person name="LaButti K."/>
            <person name="Lindquist E.A."/>
            <person name="Lipzen A."/>
            <person name="Lundell T."/>
            <person name="Morin E."/>
            <person name="Murat C."/>
            <person name="Riley R."/>
            <person name="Ohm R."/>
            <person name="Sun H."/>
            <person name="Tunlid A."/>
            <person name="Henrissat B."/>
            <person name="Grigoriev I.V."/>
            <person name="Hibbett D.S."/>
            <person name="Martin F."/>
        </authorList>
    </citation>
    <scope>NUCLEOTIDE SEQUENCE [LARGE SCALE GENOMIC DNA]</scope>
    <source>
        <strain evidence="2">F 1598</strain>
    </source>
</reference>
<evidence type="ECO:0000313" key="2">
    <source>
        <dbReference type="Proteomes" id="UP000054166"/>
    </source>
</evidence>
<sequence length="69" mass="7995">MIPAHVRGVVLPVYQRPNHCASLLFLLPPFQKHPIWFFCYVNSNVRIEIPQQLGSSFQAFPHAHPTNTW</sequence>
<keyword evidence="2" id="KW-1185">Reference proteome</keyword>
<protein>
    <submittedName>
        <fullName evidence="1">Uncharacterized protein</fullName>
    </submittedName>
</protein>
<name>A0A0C3FUR1_PILCF</name>
<accession>A0A0C3FUR1</accession>
<proteinExistence type="predicted"/>
<dbReference type="AlphaFoldDB" id="A0A0C3FUR1"/>
<dbReference type="HOGENOM" id="CLU_2776806_0_0_1"/>
<dbReference type="Proteomes" id="UP000054166">
    <property type="component" value="Unassembled WGS sequence"/>
</dbReference>
<evidence type="ECO:0000313" key="1">
    <source>
        <dbReference type="EMBL" id="KIM83164.1"/>
    </source>
</evidence>
<dbReference type="EMBL" id="KN832992">
    <property type="protein sequence ID" value="KIM83164.1"/>
    <property type="molecule type" value="Genomic_DNA"/>
</dbReference>
<reference evidence="1 2" key="1">
    <citation type="submission" date="2014-04" db="EMBL/GenBank/DDBJ databases">
        <authorList>
            <consortium name="DOE Joint Genome Institute"/>
            <person name="Kuo A."/>
            <person name="Tarkka M."/>
            <person name="Buscot F."/>
            <person name="Kohler A."/>
            <person name="Nagy L.G."/>
            <person name="Floudas D."/>
            <person name="Copeland A."/>
            <person name="Barry K.W."/>
            <person name="Cichocki N."/>
            <person name="Veneault-Fourrey C."/>
            <person name="LaButti K."/>
            <person name="Lindquist E.A."/>
            <person name="Lipzen A."/>
            <person name="Lundell T."/>
            <person name="Morin E."/>
            <person name="Murat C."/>
            <person name="Sun H."/>
            <person name="Tunlid A."/>
            <person name="Henrissat B."/>
            <person name="Grigoriev I.V."/>
            <person name="Hibbett D.S."/>
            <person name="Martin F."/>
            <person name="Nordberg H.P."/>
            <person name="Cantor M.N."/>
            <person name="Hua S.X."/>
        </authorList>
    </citation>
    <scope>NUCLEOTIDE SEQUENCE [LARGE SCALE GENOMIC DNA]</scope>
    <source>
        <strain evidence="1 2">F 1598</strain>
    </source>
</reference>